<dbReference type="Proteomes" id="UP001430360">
    <property type="component" value="Unassembled WGS sequence"/>
</dbReference>
<comment type="caution">
    <text evidence="2">The sequence shown here is derived from an EMBL/GenBank/DDBJ whole genome shotgun (WGS) entry which is preliminary data.</text>
</comment>
<evidence type="ECO:0000256" key="1">
    <source>
        <dbReference type="SAM" id="SignalP"/>
    </source>
</evidence>
<evidence type="ECO:0000313" key="3">
    <source>
        <dbReference type="Proteomes" id="UP001430360"/>
    </source>
</evidence>
<keyword evidence="1" id="KW-0732">Signal</keyword>
<reference evidence="2" key="2">
    <citation type="journal article" date="2022" name="Syst. Appl. Microbiol.">
        <title>Physiological and genomic characterisation of Luteimonas fraxinea sp. nov., a bacterial species associated with trees tolerant to ash dieback.</title>
        <authorList>
            <person name="Ulrich K."/>
            <person name="Becker R."/>
            <person name="Behrendt U."/>
            <person name="Kube M."/>
            <person name="Schneck V."/>
            <person name="Ulrich A."/>
        </authorList>
    </citation>
    <scope>NUCLEOTIDE SEQUENCE</scope>
    <source>
        <strain evidence="2">A1P009</strain>
    </source>
</reference>
<evidence type="ECO:0000313" key="2">
    <source>
        <dbReference type="EMBL" id="MCD9097769.1"/>
    </source>
</evidence>
<gene>
    <name evidence="2" type="ORF">LTT95_12555</name>
</gene>
<dbReference type="InterPro" id="IPR007433">
    <property type="entry name" value="DUF481"/>
</dbReference>
<dbReference type="Pfam" id="PF04338">
    <property type="entry name" value="DUF481"/>
    <property type="match status" value="1"/>
</dbReference>
<accession>A0ABS8UFE7</accession>
<name>A0ABS8UFE7_9GAMM</name>
<feature type="signal peptide" evidence="1">
    <location>
        <begin position="1"/>
        <end position="20"/>
    </location>
</feature>
<proteinExistence type="predicted"/>
<feature type="chain" id="PRO_5046745158" evidence="1">
    <location>
        <begin position="21"/>
        <end position="235"/>
    </location>
</feature>
<reference evidence="2" key="1">
    <citation type="submission" date="2021-12" db="EMBL/GenBank/DDBJ databases">
        <authorList>
            <person name="Ulrich A."/>
        </authorList>
    </citation>
    <scope>NUCLEOTIDE SEQUENCE</scope>
    <source>
        <strain evidence="2">A1P009</strain>
    </source>
</reference>
<protein>
    <submittedName>
        <fullName evidence="2">DUF481 domain-containing protein</fullName>
    </submittedName>
</protein>
<organism evidence="2 3">
    <name type="scientific">Luteimonas fraxinea</name>
    <dbReference type="NCBI Taxonomy" id="2901869"/>
    <lineage>
        <taxon>Bacteria</taxon>
        <taxon>Pseudomonadati</taxon>
        <taxon>Pseudomonadota</taxon>
        <taxon>Gammaproteobacteria</taxon>
        <taxon>Lysobacterales</taxon>
        <taxon>Lysobacteraceae</taxon>
        <taxon>Luteimonas</taxon>
    </lineage>
</organism>
<sequence>MRLPVLAALACALVPLSASAVEEGWSGSGELGLAISKGSTDSETVVGKFKLAREDDTWKHAVLASFLYGTSDGLENARRYELFGSSGYRFAERHYVFGSGRTERDHFSSDEYQTTIAGGYGFEALMSEETKLVFEIGPGYRWSKEQDVRVHNNEAIARGFMDFSHQLTETTRLFDTLLIESGGDNTFVRNEFGVQVRMTDALALKAGFEIRHNTDVSDDRRRTDRLTTVNVVYGF</sequence>
<keyword evidence="3" id="KW-1185">Reference proteome</keyword>
<dbReference type="EMBL" id="JAJQKU010000004">
    <property type="protein sequence ID" value="MCD9097769.1"/>
    <property type="molecule type" value="Genomic_DNA"/>
</dbReference>
<dbReference type="RefSeq" id="WP_232136895.1">
    <property type="nucleotide sequence ID" value="NZ_CP089507.1"/>
</dbReference>